<dbReference type="PANTHER" id="PTHR11066">
    <property type="entry name" value="ACYL-COA THIOESTERASE"/>
    <property type="match status" value="1"/>
</dbReference>
<feature type="domain" description="Acyl-CoA thioesterase-like N-terminal HotDog" evidence="3">
    <location>
        <begin position="21"/>
        <end position="104"/>
    </location>
</feature>
<dbReference type="CDD" id="cd03445">
    <property type="entry name" value="Thioesterase_II_repeat2"/>
    <property type="match status" value="1"/>
</dbReference>
<evidence type="ECO:0000313" key="5">
    <source>
        <dbReference type="EMBL" id="SDH46280.1"/>
    </source>
</evidence>
<keyword evidence="6" id="KW-1185">Reference proteome</keyword>
<dbReference type="InterPro" id="IPR049450">
    <property type="entry name" value="ACOT8-like_C"/>
</dbReference>
<dbReference type="SUPFAM" id="SSF54637">
    <property type="entry name" value="Thioesterase/thiol ester dehydrase-isomerase"/>
    <property type="match status" value="2"/>
</dbReference>
<dbReference type="EMBL" id="FNDS01000001">
    <property type="protein sequence ID" value="SDH46280.1"/>
    <property type="molecule type" value="Genomic_DNA"/>
</dbReference>
<dbReference type="Pfam" id="PF20789">
    <property type="entry name" value="4HBT_3C"/>
    <property type="match status" value="1"/>
</dbReference>
<dbReference type="OrthoDB" id="7059210at2"/>
<dbReference type="PANTHER" id="PTHR11066:SF34">
    <property type="entry name" value="ACYL-COENZYME A THIOESTERASE 8"/>
    <property type="match status" value="1"/>
</dbReference>
<organism evidence="5 6">
    <name type="scientific">Pseudomonas panipatensis</name>
    <dbReference type="NCBI Taxonomy" id="428992"/>
    <lineage>
        <taxon>Bacteria</taxon>
        <taxon>Pseudomonadati</taxon>
        <taxon>Pseudomonadota</taxon>
        <taxon>Gammaproteobacteria</taxon>
        <taxon>Pseudomonadales</taxon>
        <taxon>Pseudomonadaceae</taxon>
        <taxon>Pseudomonas</taxon>
    </lineage>
</organism>
<dbReference type="CDD" id="cd00556">
    <property type="entry name" value="Thioesterase_II"/>
    <property type="match status" value="1"/>
</dbReference>
<proteinExistence type="inferred from homology"/>
<dbReference type="STRING" id="428992.SAMN05216272_101649"/>
<evidence type="ECO:0000259" key="4">
    <source>
        <dbReference type="Pfam" id="PF20789"/>
    </source>
</evidence>
<dbReference type="InterPro" id="IPR029069">
    <property type="entry name" value="HotDog_dom_sf"/>
</dbReference>
<dbReference type="RefSeq" id="WP_090260774.1">
    <property type="nucleotide sequence ID" value="NZ_FNDS01000001.1"/>
</dbReference>
<dbReference type="GO" id="GO:0047617">
    <property type="term" value="F:fatty acyl-CoA hydrolase activity"/>
    <property type="evidence" value="ECO:0007669"/>
    <property type="project" value="InterPro"/>
</dbReference>
<comment type="similarity">
    <text evidence="1">Belongs to the C/M/P thioester hydrolase family.</text>
</comment>
<feature type="domain" description="Acyl-CoA thioesterase-like C-terminal" evidence="4">
    <location>
        <begin position="125"/>
        <end position="262"/>
    </location>
</feature>
<dbReference type="GO" id="GO:0005829">
    <property type="term" value="C:cytosol"/>
    <property type="evidence" value="ECO:0007669"/>
    <property type="project" value="TreeGrafter"/>
</dbReference>
<dbReference type="InterPro" id="IPR042171">
    <property type="entry name" value="Acyl-CoA_hotdog"/>
</dbReference>
<dbReference type="Proteomes" id="UP000199636">
    <property type="component" value="Unassembled WGS sequence"/>
</dbReference>
<dbReference type="AlphaFoldDB" id="A0A1G8CN60"/>
<dbReference type="Pfam" id="PF13622">
    <property type="entry name" value="4HBT_3"/>
    <property type="match status" value="1"/>
</dbReference>
<dbReference type="GO" id="GO:0006637">
    <property type="term" value="P:acyl-CoA metabolic process"/>
    <property type="evidence" value="ECO:0007669"/>
    <property type="project" value="InterPro"/>
</dbReference>
<name>A0A1G8CN60_9PSED</name>
<gene>
    <name evidence="5" type="ORF">SAMN05216272_101649</name>
</gene>
<evidence type="ECO:0000256" key="1">
    <source>
        <dbReference type="ARBA" id="ARBA00006538"/>
    </source>
</evidence>
<dbReference type="GO" id="GO:0009062">
    <property type="term" value="P:fatty acid catabolic process"/>
    <property type="evidence" value="ECO:0007669"/>
    <property type="project" value="TreeGrafter"/>
</dbReference>
<reference evidence="6" key="1">
    <citation type="submission" date="2016-10" db="EMBL/GenBank/DDBJ databases">
        <authorList>
            <person name="Varghese N."/>
            <person name="Submissions S."/>
        </authorList>
    </citation>
    <scope>NUCLEOTIDE SEQUENCE [LARGE SCALE GENOMIC DNA]</scope>
    <source>
        <strain evidence="6">CCM 7469</strain>
    </source>
</reference>
<dbReference type="InterPro" id="IPR003703">
    <property type="entry name" value="Acyl_CoA_thio"/>
</dbReference>
<dbReference type="Gene3D" id="2.40.160.210">
    <property type="entry name" value="Acyl-CoA thioesterase, double hotdog domain"/>
    <property type="match status" value="1"/>
</dbReference>
<evidence type="ECO:0000259" key="3">
    <source>
        <dbReference type="Pfam" id="PF13622"/>
    </source>
</evidence>
<protein>
    <submittedName>
        <fullName evidence="5">Acyl-CoA thioesterase</fullName>
    </submittedName>
</protein>
<evidence type="ECO:0000256" key="2">
    <source>
        <dbReference type="ARBA" id="ARBA00022801"/>
    </source>
</evidence>
<dbReference type="InterPro" id="IPR049449">
    <property type="entry name" value="TesB_ACOT8-like_N"/>
</dbReference>
<evidence type="ECO:0000313" key="6">
    <source>
        <dbReference type="Proteomes" id="UP000199636"/>
    </source>
</evidence>
<keyword evidence="2" id="KW-0378">Hydrolase</keyword>
<accession>A0A1G8CN60</accession>
<sequence>MTFTELIQAVRGAPQAVVISPIWAQGRTCFGGLTAALAYEAMRAVTAAGRPLRSLAITFVAPAQVEIPLRFEAEALREGKAVSQVFCRVLQNDQVVMLAQGSFGLPRESSVLVEGLSAPAFKPLDECQELPFIPRVMPAFTRHIAMRWAVGGLPFSASSAREMGGWMRFREGVGAEPMEVAHLLALIDAWPPATLPHLRSPAPSSSLTWTIEFIQPLPTLAANGWCRYLAEIEHARDGYGHVAAQCWSEDGQLLAISRQTVTLFG</sequence>